<evidence type="ECO:0000313" key="2">
    <source>
        <dbReference type="EMBL" id="KAK4437633.1"/>
    </source>
</evidence>
<protein>
    <submittedName>
        <fullName evidence="2">Uncharacterized protein</fullName>
    </submittedName>
</protein>
<comment type="caution">
    <text evidence="2">The sequence shown here is derived from an EMBL/GenBank/DDBJ whole genome shotgun (WGS) entry which is preliminary data.</text>
</comment>
<feature type="region of interest" description="Disordered" evidence="1">
    <location>
        <begin position="139"/>
        <end position="220"/>
    </location>
</feature>
<proteinExistence type="predicted"/>
<accession>A0AAE1YX60</accession>
<dbReference type="Proteomes" id="UP001293254">
    <property type="component" value="Unassembled WGS sequence"/>
</dbReference>
<evidence type="ECO:0000256" key="1">
    <source>
        <dbReference type="SAM" id="MobiDB-lite"/>
    </source>
</evidence>
<gene>
    <name evidence="2" type="ORF">Salat_0097300</name>
</gene>
<dbReference type="AlphaFoldDB" id="A0AAE1YX60"/>
<dbReference type="EMBL" id="JACGWO010000001">
    <property type="protein sequence ID" value="KAK4437633.1"/>
    <property type="molecule type" value="Genomic_DNA"/>
</dbReference>
<feature type="compositionally biased region" description="Acidic residues" evidence="1">
    <location>
        <begin position="139"/>
        <end position="154"/>
    </location>
</feature>
<reference evidence="2" key="1">
    <citation type="submission" date="2020-06" db="EMBL/GenBank/DDBJ databases">
        <authorList>
            <person name="Li T."/>
            <person name="Hu X."/>
            <person name="Zhang T."/>
            <person name="Song X."/>
            <person name="Zhang H."/>
            <person name="Dai N."/>
            <person name="Sheng W."/>
            <person name="Hou X."/>
            <person name="Wei L."/>
        </authorList>
    </citation>
    <scope>NUCLEOTIDE SEQUENCE</scope>
    <source>
        <strain evidence="2">3651</strain>
        <tissue evidence="2">Leaf</tissue>
    </source>
</reference>
<organism evidence="2 3">
    <name type="scientific">Sesamum alatum</name>
    <dbReference type="NCBI Taxonomy" id="300844"/>
    <lineage>
        <taxon>Eukaryota</taxon>
        <taxon>Viridiplantae</taxon>
        <taxon>Streptophyta</taxon>
        <taxon>Embryophyta</taxon>
        <taxon>Tracheophyta</taxon>
        <taxon>Spermatophyta</taxon>
        <taxon>Magnoliopsida</taxon>
        <taxon>eudicotyledons</taxon>
        <taxon>Gunneridae</taxon>
        <taxon>Pentapetalae</taxon>
        <taxon>asterids</taxon>
        <taxon>lamiids</taxon>
        <taxon>Lamiales</taxon>
        <taxon>Pedaliaceae</taxon>
        <taxon>Sesamum</taxon>
    </lineage>
</organism>
<keyword evidence="3" id="KW-1185">Reference proteome</keyword>
<feature type="compositionally biased region" description="Acidic residues" evidence="1">
    <location>
        <begin position="189"/>
        <end position="198"/>
    </location>
</feature>
<name>A0AAE1YX60_9LAMI</name>
<evidence type="ECO:0000313" key="3">
    <source>
        <dbReference type="Proteomes" id="UP001293254"/>
    </source>
</evidence>
<reference evidence="2" key="2">
    <citation type="journal article" date="2024" name="Plant">
        <title>Genomic evolution and insights into agronomic trait innovations of Sesamum species.</title>
        <authorList>
            <person name="Miao H."/>
            <person name="Wang L."/>
            <person name="Qu L."/>
            <person name="Liu H."/>
            <person name="Sun Y."/>
            <person name="Le M."/>
            <person name="Wang Q."/>
            <person name="Wei S."/>
            <person name="Zheng Y."/>
            <person name="Lin W."/>
            <person name="Duan Y."/>
            <person name="Cao H."/>
            <person name="Xiong S."/>
            <person name="Wang X."/>
            <person name="Wei L."/>
            <person name="Li C."/>
            <person name="Ma Q."/>
            <person name="Ju M."/>
            <person name="Zhao R."/>
            <person name="Li G."/>
            <person name="Mu C."/>
            <person name="Tian Q."/>
            <person name="Mei H."/>
            <person name="Zhang T."/>
            <person name="Gao T."/>
            <person name="Zhang H."/>
        </authorList>
    </citation>
    <scope>NUCLEOTIDE SEQUENCE</scope>
    <source>
        <strain evidence="2">3651</strain>
    </source>
</reference>
<feature type="region of interest" description="Disordered" evidence="1">
    <location>
        <begin position="113"/>
        <end position="132"/>
    </location>
</feature>
<sequence length="220" mass="25144">MARRRYDIVLHMFDEQDTLPRVDPRYYTYQKLLDDIGRCRMIPEGVKDAIVFYIYADCEDRNERIQVVCDEDVIEMFHRNVLTYEVHVWIHTELITPLGVELHVIDLDAEEDGHAEGGEGVQAEGAADEDGHIDGLETSVEDVDETENETQDECDSVRGARQTDDDEVDRLMSDYLSGDAPLDAVSEIDGSEDEVESEDPMKHYLHRNMYEGAEGSNQAR</sequence>